<evidence type="ECO:0000313" key="2">
    <source>
        <dbReference type="Proteomes" id="UP000499080"/>
    </source>
</evidence>
<dbReference type="Proteomes" id="UP000499080">
    <property type="component" value="Unassembled WGS sequence"/>
</dbReference>
<comment type="caution">
    <text evidence="1">The sequence shown here is derived from an EMBL/GenBank/DDBJ whole genome shotgun (WGS) entry which is preliminary data.</text>
</comment>
<gene>
    <name evidence="1" type="ORF">AVEN_178973_1</name>
</gene>
<dbReference type="PANTHER" id="PTHR47326:SF1">
    <property type="entry name" value="HTH PSQ-TYPE DOMAIN-CONTAINING PROTEIN"/>
    <property type="match status" value="1"/>
</dbReference>
<reference evidence="1 2" key="1">
    <citation type="journal article" date="2019" name="Sci. Rep.">
        <title>Orb-weaving spider Araneus ventricosus genome elucidates the spidroin gene catalogue.</title>
        <authorList>
            <person name="Kono N."/>
            <person name="Nakamura H."/>
            <person name="Ohtoshi R."/>
            <person name="Moran D.A.P."/>
            <person name="Shinohara A."/>
            <person name="Yoshida Y."/>
            <person name="Fujiwara M."/>
            <person name="Mori M."/>
            <person name="Tomita M."/>
            <person name="Arakawa K."/>
        </authorList>
    </citation>
    <scope>NUCLEOTIDE SEQUENCE [LARGE SCALE GENOMIC DNA]</scope>
</reference>
<dbReference type="Gene3D" id="3.30.420.10">
    <property type="entry name" value="Ribonuclease H-like superfamily/Ribonuclease H"/>
    <property type="match status" value="1"/>
</dbReference>
<keyword evidence="2" id="KW-1185">Reference proteome</keyword>
<evidence type="ECO:0008006" key="3">
    <source>
        <dbReference type="Google" id="ProtNLM"/>
    </source>
</evidence>
<dbReference type="InterPro" id="IPR036397">
    <property type="entry name" value="RNaseH_sf"/>
</dbReference>
<proteinExistence type="predicted"/>
<organism evidence="1 2">
    <name type="scientific">Araneus ventricosus</name>
    <name type="common">Orbweaver spider</name>
    <name type="synonym">Epeira ventricosa</name>
    <dbReference type="NCBI Taxonomy" id="182803"/>
    <lineage>
        <taxon>Eukaryota</taxon>
        <taxon>Metazoa</taxon>
        <taxon>Ecdysozoa</taxon>
        <taxon>Arthropoda</taxon>
        <taxon>Chelicerata</taxon>
        <taxon>Arachnida</taxon>
        <taxon>Araneae</taxon>
        <taxon>Araneomorphae</taxon>
        <taxon>Entelegynae</taxon>
        <taxon>Araneoidea</taxon>
        <taxon>Araneidae</taxon>
        <taxon>Araneus</taxon>
    </lineage>
</organism>
<evidence type="ECO:0000313" key="1">
    <source>
        <dbReference type="EMBL" id="GBN32887.1"/>
    </source>
</evidence>
<dbReference type="OrthoDB" id="6427466at2759"/>
<accession>A0A4Y2N3X5</accession>
<dbReference type="PANTHER" id="PTHR47326">
    <property type="entry name" value="TRANSPOSABLE ELEMENT TC3 TRANSPOSASE-LIKE PROTEIN"/>
    <property type="match status" value="1"/>
</dbReference>
<dbReference type="EMBL" id="BGPR01008306">
    <property type="protein sequence ID" value="GBN32887.1"/>
    <property type="molecule type" value="Genomic_DNA"/>
</dbReference>
<protein>
    <recommendedName>
        <fullName evidence="3">Tc1-like transposase DDE domain-containing protein</fullName>
    </recommendedName>
</protein>
<name>A0A4Y2N3X5_ARAVE</name>
<dbReference type="AlphaFoldDB" id="A0A4Y2N3X5"/>
<sequence length="116" mass="13704">MQVYGNIYRWNFLFRGDWFFGSCNLYSPWDIPALQQRGSVDSTILIQDGAPSHIATPVKHLWYLHFGNDRIISRHFQAAWPPRSLDLIPCDFWLWGYLKDVVYVIFSLLNTIPFHN</sequence>
<dbReference type="GO" id="GO:0003676">
    <property type="term" value="F:nucleic acid binding"/>
    <property type="evidence" value="ECO:0007669"/>
    <property type="project" value="InterPro"/>
</dbReference>